<feature type="transmembrane region" description="Helical" evidence="7">
    <location>
        <begin position="216"/>
        <end position="234"/>
    </location>
</feature>
<keyword evidence="3 7" id="KW-0808">Transferase</keyword>
<comment type="pathway">
    <text evidence="7">Protein modification; lipoprotein biosynthesis (diacylglyceryl transfer).</text>
</comment>
<dbReference type="NCBIfam" id="TIGR00544">
    <property type="entry name" value="lgt"/>
    <property type="match status" value="1"/>
</dbReference>
<dbReference type="Pfam" id="PF01790">
    <property type="entry name" value="LGT"/>
    <property type="match status" value="1"/>
</dbReference>
<name>A0ABP8NHR9_9BACT</name>
<comment type="subcellular location">
    <subcellularLocation>
        <location evidence="7">Cell membrane</location>
        <topology evidence="7">Multi-pass membrane protein</topology>
    </subcellularLocation>
</comment>
<dbReference type="Proteomes" id="UP001501175">
    <property type="component" value="Unassembled WGS sequence"/>
</dbReference>
<accession>A0ABP8NHR9</accession>
<feature type="transmembrane region" description="Helical" evidence="7">
    <location>
        <begin position="277"/>
        <end position="297"/>
    </location>
</feature>
<evidence type="ECO:0000313" key="8">
    <source>
        <dbReference type="EMBL" id="GAA4466589.1"/>
    </source>
</evidence>
<feature type="transmembrane region" description="Helical" evidence="7">
    <location>
        <begin position="96"/>
        <end position="113"/>
    </location>
</feature>
<keyword evidence="6 7" id="KW-0472">Membrane</keyword>
<evidence type="ECO:0000313" key="9">
    <source>
        <dbReference type="Proteomes" id="UP001501175"/>
    </source>
</evidence>
<gene>
    <name evidence="7 8" type="primary">lgt</name>
    <name evidence="8" type="ORF">GCM10023189_48940</name>
</gene>
<evidence type="ECO:0000256" key="5">
    <source>
        <dbReference type="ARBA" id="ARBA00022989"/>
    </source>
</evidence>
<comment type="similarity">
    <text evidence="1 7">Belongs to the Lgt family.</text>
</comment>
<dbReference type="PANTHER" id="PTHR30589">
    <property type="entry name" value="PROLIPOPROTEIN DIACYLGLYCERYL TRANSFERASE"/>
    <property type="match status" value="1"/>
</dbReference>
<protein>
    <recommendedName>
        <fullName evidence="7">Phosphatidylglycerol--prolipoprotein diacylglyceryl transferase</fullName>
        <ecNumber evidence="7">2.5.1.145</ecNumber>
    </recommendedName>
</protein>
<dbReference type="RefSeq" id="WP_345248023.1">
    <property type="nucleotide sequence ID" value="NZ_BAABHD010000081.1"/>
</dbReference>
<evidence type="ECO:0000256" key="3">
    <source>
        <dbReference type="ARBA" id="ARBA00022679"/>
    </source>
</evidence>
<dbReference type="EMBL" id="BAABHD010000081">
    <property type="protein sequence ID" value="GAA4466589.1"/>
    <property type="molecule type" value="Genomic_DNA"/>
</dbReference>
<evidence type="ECO:0000256" key="7">
    <source>
        <dbReference type="HAMAP-Rule" id="MF_01147"/>
    </source>
</evidence>
<dbReference type="HAMAP" id="MF_01147">
    <property type="entry name" value="Lgt"/>
    <property type="match status" value="1"/>
</dbReference>
<evidence type="ECO:0000256" key="2">
    <source>
        <dbReference type="ARBA" id="ARBA00022475"/>
    </source>
</evidence>
<keyword evidence="2 7" id="KW-1003">Cell membrane</keyword>
<sequence length="313" mass="35886">MLQYIIWDVDPEIFHLGSFSVRWYGLLFALGFLIGMQIMVRIFKTEGKPVEDTDNLLLFMVVATVLGARIGHFLFYEPEFLFKNPLQVLLPPYSGLASHGAGIGIILGLWIYSRRANSRKTGQTFLWVLDRIAIVVALAGSFIRLGNLMNSEIIGKPTTVPWGFVFVRARDEYPIFKDSAFSNSIRTNPARLEEVMTSIKNGSLNLDYMLVSRHPAQLYESITCLILFFILMGLWNRYKSRTPRGLLFGLFMVWIFTLRFLYEFLKENQEAFENTMALNMGQILSIPAVLMGLFFLIRSFRNHPKVNSSVPQE</sequence>
<evidence type="ECO:0000256" key="6">
    <source>
        <dbReference type="ARBA" id="ARBA00023136"/>
    </source>
</evidence>
<feature type="transmembrane region" description="Helical" evidence="7">
    <location>
        <begin position="125"/>
        <end position="143"/>
    </location>
</feature>
<keyword evidence="9" id="KW-1185">Reference proteome</keyword>
<comment type="caution">
    <text evidence="8">The sequence shown here is derived from an EMBL/GenBank/DDBJ whole genome shotgun (WGS) entry which is preliminary data.</text>
</comment>
<reference evidence="9" key="1">
    <citation type="journal article" date="2019" name="Int. J. Syst. Evol. Microbiol.">
        <title>The Global Catalogue of Microorganisms (GCM) 10K type strain sequencing project: providing services to taxonomists for standard genome sequencing and annotation.</title>
        <authorList>
            <consortium name="The Broad Institute Genomics Platform"/>
            <consortium name="The Broad Institute Genome Sequencing Center for Infectious Disease"/>
            <person name="Wu L."/>
            <person name="Ma J."/>
        </authorList>
    </citation>
    <scope>NUCLEOTIDE SEQUENCE [LARGE SCALE GENOMIC DNA]</scope>
    <source>
        <strain evidence="9">JCM 17927</strain>
    </source>
</reference>
<proteinExistence type="inferred from homology"/>
<dbReference type="PANTHER" id="PTHR30589:SF0">
    <property type="entry name" value="PHOSPHATIDYLGLYCEROL--PROLIPOPROTEIN DIACYLGLYCERYL TRANSFERASE"/>
    <property type="match status" value="1"/>
</dbReference>
<feature type="transmembrane region" description="Helical" evidence="7">
    <location>
        <begin position="23"/>
        <end position="43"/>
    </location>
</feature>
<organism evidence="8 9">
    <name type="scientific">Nibrella saemangeumensis</name>
    <dbReference type="NCBI Taxonomy" id="1084526"/>
    <lineage>
        <taxon>Bacteria</taxon>
        <taxon>Pseudomonadati</taxon>
        <taxon>Bacteroidota</taxon>
        <taxon>Cytophagia</taxon>
        <taxon>Cytophagales</taxon>
        <taxon>Spirosomataceae</taxon>
        <taxon>Nibrella</taxon>
    </lineage>
</organism>
<keyword evidence="4 7" id="KW-0812">Transmembrane</keyword>
<dbReference type="EC" id="2.5.1.145" evidence="7"/>
<comment type="function">
    <text evidence="7">Catalyzes the transfer of the diacylglyceryl group from phosphatidylglycerol to the sulfhydryl group of the N-terminal cysteine of a prolipoprotein, the first step in the formation of mature lipoproteins.</text>
</comment>
<evidence type="ECO:0000256" key="4">
    <source>
        <dbReference type="ARBA" id="ARBA00022692"/>
    </source>
</evidence>
<feature type="transmembrane region" description="Helical" evidence="7">
    <location>
        <begin position="246"/>
        <end position="265"/>
    </location>
</feature>
<feature type="transmembrane region" description="Helical" evidence="7">
    <location>
        <begin position="55"/>
        <end position="76"/>
    </location>
</feature>
<dbReference type="GO" id="GO:0016740">
    <property type="term" value="F:transferase activity"/>
    <property type="evidence" value="ECO:0007669"/>
    <property type="project" value="UniProtKB-KW"/>
</dbReference>
<dbReference type="InterPro" id="IPR001640">
    <property type="entry name" value="Lgt"/>
</dbReference>
<feature type="binding site" evidence="7">
    <location>
        <position position="144"/>
    </location>
    <ligand>
        <name>a 1,2-diacyl-sn-glycero-3-phospho-(1'-sn-glycerol)</name>
        <dbReference type="ChEBI" id="CHEBI:64716"/>
    </ligand>
</feature>
<evidence type="ECO:0000256" key="1">
    <source>
        <dbReference type="ARBA" id="ARBA00007150"/>
    </source>
</evidence>
<keyword evidence="5 7" id="KW-1133">Transmembrane helix</keyword>
<comment type="catalytic activity">
    <reaction evidence="7">
        <text>L-cysteinyl-[prolipoprotein] + a 1,2-diacyl-sn-glycero-3-phospho-(1'-sn-glycerol) = an S-1,2-diacyl-sn-glyceryl-L-cysteinyl-[prolipoprotein] + sn-glycerol 1-phosphate + H(+)</text>
        <dbReference type="Rhea" id="RHEA:56712"/>
        <dbReference type="Rhea" id="RHEA-COMP:14679"/>
        <dbReference type="Rhea" id="RHEA-COMP:14680"/>
        <dbReference type="ChEBI" id="CHEBI:15378"/>
        <dbReference type="ChEBI" id="CHEBI:29950"/>
        <dbReference type="ChEBI" id="CHEBI:57685"/>
        <dbReference type="ChEBI" id="CHEBI:64716"/>
        <dbReference type="ChEBI" id="CHEBI:140658"/>
        <dbReference type="EC" id="2.5.1.145"/>
    </reaction>
</comment>